<dbReference type="eggNOG" id="KOG1068">
    <property type="taxonomic scope" value="Eukaryota"/>
</dbReference>
<evidence type="ECO:0000256" key="3">
    <source>
        <dbReference type="ARBA" id="ARBA00006678"/>
    </source>
</evidence>
<evidence type="ECO:0000256" key="1">
    <source>
        <dbReference type="ARBA" id="ARBA00004496"/>
    </source>
</evidence>
<protein>
    <submittedName>
        <fullName evidence="8">Uncharacterized protein</fullName>
    </submittedName>
</protein>
<dbReference type="SUPFAM" id="SSF55666">
    <property type="entry name" value="Ribonuclease PH domain 2-like"/>
    <property type="match status" value="1"/>
</dbReference>
<dbReference type="STRING" id="946362.F2UEW1"/>
<dbReference type="GO" id="GO:0071051">
    <property type="term" value="P:poly(A)-dependent snoRNA 3'-end processing"/>
    <property type="evidence" value="ECO:0007669"/>
    <property type="project" value="TreeGrafter"/>
</dbReference>
<dbReference type="OMA" id="ECRINTH"/>
<dbReference type="GO" id="GO:0005730">
    <property type="term" value="C:nucleolus"/>
    <property type="evidence" value="ECO:0007669"/>
    <property type="project" value="UniProtKB-SubCell"/>
</dbReference>
<dbReference type="Pfam" id="PF01138">
    <property type="entry name" value="RNase_PH"/>
    <property type="match status" value="1"/>
</dbReference>
<comment type="subcellular location">
    <subcellularLocation>
        <location evidence="1">Cytoplasm</location>
    </subcellularLocation>
    <subcellularLocation>
        <location evidence="2">Nucleus</location>
        <location evidence="2">Nucleolus</location>
    </subcellularLocation>
</comment>
<keyword evidence="9" id="KW-1185">Reference proteome</keyword>
<gene>
    <name evidence="8" type="ORF">PTSG_06814</name>
</gene>
<evidence type="ECO:0000256" key="5">
    <source>
        <dbReference type="ARBA" id="ARBA00022835"/>
    </source>
</evidence>
<evidence type="ECO:0000256" key="2">
    <source>
        <dbReference type="ARBA" id="ARBA00004604"/>
    </source>
</evidence>
<accession>F2UEW1</accession>
<organism evidence="9">
    <name type="scientific">Salpingoeca rosetta (strain ATCC 50818 / BSB-021)</name>
    <dbReference type="NCBI Taxonomy" id="946362"/>
    <lineage>
        <taxon>Eukaryota</taxon>
        <taxon>Choanoflagellata</taxon>
        <taxon>Craspedida</taxon>
        <taxon>Salpingoecidae</taxon>
        <taxon>Salpingoeca</taxon>
    </lineage>
</organism>
<dbReference type="GO" id="GO:0071028">
    <property type="term" value="P:nuclear mRNA surveillance"/>
    <property type="evidence" value="ECO:0007669"/>
    <property type="project" value="TreeGrafter"/>
</dbReference>
<dbReference type="PANTHER" id="PTHR11953">
    <property type="entry name" value="EXOSOME COMPLEX COMPONENT"/>
    <property type="match status" value="1"/>
</dbReference>
<dbReference type="InterPro" id="IPR027408">
    <property type="entry name" value="PNPase/RNase_PH_dom_sf"/>
</dbReference>
<feature type="domain" description="Exoribonuclease phosphorolytic" evidence="7">
    <location>
        <begin position="149"/>
        <end position="200"/>
    </location>
</feature>
<dbReference type="FunFam" id="3.30.230.70:FF:000004">
    <property type="entry name" value="Exosome complex component Rrp41"/>
    <property type="match status" value="1"/>
</dbReference>
<keyword evidence="5" id="KW-0271">Exosome</keyword>
<dbReference type="InterPro" id="IPR015847">
    <property type="entry name" value="ExoRNase_PH_dom2"/>
</dbReference>
<dbReference type="InterPro" id="IPR020568">
    <property type="entry name" value="Ribosomal_Su5_D2-typ_SF"/>
</dbReference>
<evidence type="ECO:0000313" key="8">
    <source>
        <dbReference type="EMBL" id="EGD75161.1"/>
    </source>
</evidence>
<proteinExistence type="inferred from homology"/>
<evidence type="ECO:0000313" key="9">
    <source>
        <dbReference type="Proteomes" id="UP000007799"/>
    </source>
</evidence>
<dbReference type="Gene3D" id="3.30.230.70">
    <property type="entry name" value="GHMP Kinase, N-terminal domain"/>
    <property type="match status" value="1"/>
</dbReference>
<dbReference type="AlphaFoldDB" id="F2UEW1"/>
<dbReference type="GO" id="GO:0034475">
    <property type="term" value="P:U4 snRNA 3'-end processing"/>
    <property type="evidence" value="ECO:0007669"/>
    <property type="project" value="TreeGrafter"/>
</dbReference>
<dbReference type="OrthoDB" id="27298at2759"/>
<dbReference type="PANTHER" id="PTHR11953:SF0">
    <property type="entry name" value="EXOSOME COMPLEX COMPONENT RRP41"/>
    <property type="match status" value="1"/>
</dbReference>
<dbReference type="GO" id="GO:0016075">
    <property type="term" value="P:rRNA catabolic process"/>
    <property type="evidence" value="ECO:0007669"/>
    <property type="project" value="TreeGrafter"/>
</dbReference>
<dbReference type="GO" id="GO:0000176">
    <property type="term" value="C:nuclear exosome (RNase complex)"/>
    <property type="evidence" value="ECO:0007669"/>
    <property type="project" value="TreeGrafter"/>
</dbReference>
<comment type="similarity">
    <text evidence="3">Belongs to the RNase PH family.</text>
</comment>
<dbReference type="InterPro" id="IPR050080">
    <property type="entry name" value="RNase_PH"/>
</dbReference>
<dbReference type="InParanoid" id="F2UEW1"/>
<dbReference type="Proteomes" id="UP000007799">
    <property type="component" value="Unassembled WGS sequence"/>
</dbReference>
<dbReference type="SUPFAM" id="SSF54211">
    <property type="entry name" value="Ribosomal protein S5 domain 2-like"/>
    <property type="match status" value="1"/>
</dbReference>
<dbReference type="InterPro" id="IPR036345">
    <property type="entry name" value="ExoRNase_PH_dom2_sf"/>
</dbReference>
<dbReference type="InterPro" id="IPR001247">
    <property type="entry name" value="ExoRNase_PH_dom1"/>
</dbReference>
<reference evidence="8" key="1">
    <citation type="submission" date="2009-08" db="EMBL/GenBank/DDBJ databases">
        <title>Annotation of Salpingoeca rosetta.</title>
        <authorList>
            <consortium name="The Broad Institute Genome Sequencing Platform"/>
            <person name="Russ C."/>
            <person name="Cuomo C."/>
            <person name="Burger G."/>
            <person name="Gray M.W."/>
            <person name="Holland P.W.H."/>
            <person name="King N."/>
            <person name="Lang F.B.F."/>
            <person name="Roger A.J."/>
            <person name="Ruiz-Trillo I."/>
            <person name="Young S.K."/>
            <person name="Zeng Q."/>
            <person name="Gargeya S."/>
            <person name="Alvarado L."/>
            <person name="Berlin A."/>
            <person name="Chapman S.B."/>
            <person name="Chen Z."/>
            <person name="Freedman E."/>
            <person name="Gellesch M."/>
            <person name="Goldberg J."/>
            <person name="Griggs A."/>
            <person name="Gujja S."/>
            <person name="Heilman E."/>
            <person name="Heiman D."/>
            <person name="Howarth C."/>
            <person name="Mehta T."/>
            <person name="Neiman D."/>
            <person name="Pearson M."/>
            <person name="Roberts A."/>
            <person name="Saif S."/>
            <person name="Shea T."/>
            <person name="Shenoy N."/>
            <person name="Sisk P."/>
            <person name="Stolte C."/>
            <person name="Sykes S."/>
            <person name="White J."/>
            <person name="Yandava C."/>
            <person name="Haas B."/>
            <person name="Nusbaum C."/>
            <person name="Birren B."/>
        </authorList>
    </citation>
    <scope>NUCLEOTIDE SEQUENCE [LARGE SCALE GENOMIC DNA]</scope>
    <source>
        <strain evidence="8">ATCC 50818</strain>
    </source>
</reference>
<evidence type="ECO:0000259" key="6">
    <source>
        <dbReference type="Pfam" id="PF01138"/>
    </source>
</evidence>
<sequence length="241" mass="25533">MPEYISVEGLREDGRRANELRRVEANVGMFPHADGSAYFQQGDTKVVAIVNGPKQGVGKAGDAGKVVCDFEMAAFSTTQRRKPLRLDRKNAELGSKIASTFESAIMTDLYPRSQIEISVQVLQADGGVLAVAINAVTLALMDAGVAMTDFVCACTASVIDGTNVLDINHYEASAQGPELTIAVLPSSSTIVMAEMKSRVHGDLYAGLQDLAIVGGTTLLPLLKKAVHDRTRAMLPCLGPAA</sequence>
<dbReference type="RefSeq" id="XP_004992214.1">
    <property type="nucleotide sequence ID" value="XM_004992157.1"/>
</dbReference>
<keyword evidence="4" id="KW-0963">Cytoplasm</keyword>
<name>F2UEW1_SALR5</name>
<dbReference type="FunCoup" id="F2UEW1">
    <property type="interactions" value="1474"/>
</dbReference>
<evidence type="ECO:0000256" key="4">
    <source>
        <dbReference type="ARBA" id="ARBA00022490"/>
    </source>
</evidence>
<dbReference type="CDD" id="cd11370">
    <property type="entry name" value="RNase_PH_RRP41"/>
    <property type="match status" value="1"/>
</dbReference>
<dbReference type="KEGG" id="sre:PTSG_06814"/>
<evidence type="ECO:0000259" key="7">
    <source>
        <dbReference type="Pfam" id="PF03725"/>
    </source>
</evidence>
<dbReference type="GeneID" id="16072773"/>
<dbReference type="GO" id="GO:0000177">
    <property type="term" value="C:cytoplasmic exosome (RNase complex)"/>
    <property type="evidence" value="ECO:0007669"/>
    <property type="project" value="TreeGrafter"/>
</dbReference>
<dbReference type="Pfam" id="PF03725">
    <property type="entry name" value="RNase_PH_C"/>
    <property type="match status" value="1"/>
</dbReference>
<dbReference type="GO" id="GO:0003723">
    <property type="term" value="F:RNA binding"/>
    <property type="evidence" value="ECO:0007669"/>
    <property type="project" value="TreeGrafter"/>
</dbReference>
<dbReference type="EMBL" id="GL832971">
    <property type="protein sequence ID" value="EGD75161.1"/>
    <property type="molecule type" value="Genomic_DNA"/>
</dbReference>
<feature type="domain" description="Exoribonuclease phosphorolytic" evidence="6">
    <location>
        <begin position="19"/>
        <end position="145"/>
    </location>
</feature>